<dbReference type="Proteomes" id="UP000193208">
    <property type="component" value="Unassembled WGS sequence"/>
</dbReference>
<dbReference type="EMBL" id="JANFYM010000003">
    <property type="protein sequence ID" value="MCQ4792820.1"/>
    <property type="molecule type" value="Genomic_DNA"/>
</dbReference>
<dbReference type="eggNOG" id="COG0769">
    <property type="taxonomic scope" value="Bacteria"/>
</dbReference>
<evidence type="ECO:0000313" key="11">
    <source>
        <dbReference type="EMBL" id="OSH00161.1"/>
    </source>
</evidence>
<evidence type="ECO:0000256" key="2">
    <source>
        <dbReference type="ARBA" id="ARBA00023306"/>
    </source>
</evidence>
<dbReference type="PANTHER" id="PTHR23135:SF4">
    <property type="entry name" value="UDP-N-ACETYLMURAMOYL-L-ALANYL-D-GLUTAMATE--2,6-DIAMINOPIMELATE LIGASE MURE HOMOLOG, CHLOROPLASTIC"/>
    <property type="match status" value="1"/>
</dbReference>
<evidence type="ECO:0000313" key="5">
    <source>
        <dbReference type="EMBL" id="GJD13548.1"/>
    </source>
</evidence>
<dbReference type="EMBL" id="LNKD01000001">
    <property type="protein sequence ID" value="OSG88612.1"/>
    <property type="molecule type" value="Genomic_DNA"/>
</dbReference>
<evidence type="ECO:0000313" key="13">
    <source>
        <dbReference type="EMBL" id="RHJ18170.1"/>
    </source>
</evidence>
<dbReference type="Proteomes" id="UP000095647">
    <property type="component" value="Unassembled WGS sequence"/>
</dbReference>
<dbReference type="AlphaFoldDB" id="A0A076JMY1"/>
<evidence type="ECO:0000256" key="1">
    <source>
        <dbReference type="ARBA" id="ARBA00022618"/>
    </source>
</evidence>
<evidence type="ECO:0000313" key="19">
    <source>
        <dbReference type="Proteomes" id="UP000284589"/>
    </source>
</evidence>
<reference evidence="3 23" key="9">
    <citation type="submission" date="2023-06" db="EMBL/GenBank/DDBJ databases">
        <title>Complete Genome Sequences of Bifidobacterium faecale strain JCM19861T was isolated from human faeces by Jung-Hye Choi et al. (2014).</title>
        <authorList>
            <person name="Okuhama S."/>
            <person name="Takahashi H."/>
            <person name="Imaizumi K."/>
            <person name="Nakayama S."/>
            <person name="Ogata Y."/>
            <person name="Suda W."/>
        </authorList>
    </citation>
    <scope>NUCLEOTIDE SEQUENCE [LARGE SCALE GENOMIC DNA]</scope>
    <source>
        <strain evidence="3 23">JCM 19861</strain>
    </source>
</reference>
<dbReference type="Proteomes" id="UP000193377">
    <property type="component" value="Unassembled WGS sequence"/>
</dbReference>
<keyword evidence="2" id="KW-0131">Cell cycle</keyword>
<evidence type="ECO:0000313" key="23">
    <source>
        <dbReference type="Proteomes" id="UP001357973"/>
    </source>
</evidence>
<evidence type="ECO:0000313" key="22">
    <source>
        <dbReference type="Proteomes" id="UP000470926"/>
    </source>
</evidence>
<evidence type="ECO:0000313" key="9">
    <source>
        <dbReference type="EMBL" id="OQM58153.1"/>
    </source>
</evidence>
<reference evidence="8" key="8">
    <citation type="submission" date="2022-06" db="EMBL/GenBank/DDBJ databases">
        <title>Isolation of gut microbiota from human fecal samples.</title>
        <authorList>
            <person name="Pamer E.G."/>
            <person name="Barat B."/>
            <person name="Waligurski E."/>
            <person name="Medina S."/>
            <person name="Paddock L."/>
            <person name="Mostad J."/>
        </authorList>
    </citation>
    <scope>NUCLEOTIDE SEQUENCE</scope>
    <source>
        <strain evidence="8">SL.1.01</strain>
    </source>
</reference>
<keyword evidence="4" id="KW-0436">Ligase</keyword>
<evidence type="ECO:0000313" key="17">
    <source>
        <dbReference type="Proteomes" id="UP000193208"/>
    </source>
</evidence>
<evidence type="ECO:0000313" key="10">
    <source>
        <dbReference type="EMBL" id="OSG88612.1"/>
    </source>
</evidence>
<gene>
    <name evidence="5" type="primary">murE_2</name>
    <name evidence="11" type="ORF">AL0467_1361</name>
    <name evidence="10" type="ORF">B0487_1531</name>
    <name evidence="14" type="ORF">B0703_07965</name>
    <name evidence="3" type="ORF">B19861_13880</name>
    <name evidence="9" type="ORF">B5789_0230</name>
    <name evidence="5" type="ORF">BIFAD42_05320</name>
    <name evidence="13" type="ORF">DW139_05865</name>
    <name evidence="4" type="ORF">ERS852382_00162</name>
    <name evidence="12" type="ORF">F3K97_07820</name>
    <name evidence="7" type="ORF">GA542_05985</name>
    <name evidence="6" type="ORF">GA629_04305</name>
    <name evidence="8" type="ORF">NE692_05005</name>
</gene>
<dbReference type="Proteomes" id="UP000470200">
    <property type="component" value="Unassembled WGS sequence"/>
</dbReference>
<dbReference type="Gene3D" id="3.40.1390.10">
    <property type="entry name" value="MurE/MurF, N-terminal domain"/>
    <property type="match status" value="1"/>
</dbReference>
<protein>
    <submittedName>
        <fullName evidence="4">UDP-N-acetylmuramoylalanyl-D-glutamate--2, 6-diaminopimelate ligase</fullName>
        <ecNumber evidence="4">6.3.2.13</ecNumber>
    </submittedName>
    <submittedName>
        <fullName evidence="6">UDP-N-acetylmuramyl peptide synthase</fullName>
    </submittedName>
</protein>
<dbReference type="Proteomes" id="UP000193179">
    <property type="component" value="Chromosome"/>
</dbReference>
<evidence type="ECO:0000313" key="7">
    <source>
        <dbReference type="EMBL" id="KAB6030382.1"/>
    </source>
</evidence>
<dbReference type="EMBL" id="AP028457">
    <property type="protein sequence ID" value="BEK83446.1"/>
    <property type="molecule type" value="Genomic_DNA"/>
</dbReference>
<evidence type="ECO:0000313" key="15">
    <source>
        <dbReference type="Proteomes" id="UP000095647"/>
    </source>
</evidence>
<dbReference type="EMBL" id="WDIP01000003">
    <property type="protein sequence ID" value="KAB5885902.1"/>
    <property type="molecule type" value="Genomic_DNA"/>
</dbReference>
<dbReference type="EMBL" id="CP133648">
    <property type="protein sequence ID" value="WNE84928.1"/>
    <property type="molecule type" value="Genomic_DNA"/>
</dbReference>
<reference evidence="12 20" key="6">
    <citation type="submission" date="2019-12" db="EMBL/GenBank/DDBJ databases">
        <title>Draft Genome Sequence of Bifidobacterium adolescentis ZJ2.</title>
        <authorList>
            <person name="Jin Z."/>
        </authorList>
    </citation>
    <scope>NUCLEOTIDE SEQUENCE [LARGE SCALE GENOMIC DNA]</scope>
    <source>
        <strain evidence="12 20">ZJ2</strain>
    </source>
</reference>
<dbReference type="EMBL" id="LNKI01000003">
    <property type="protein sequence ID" value="OSH00161.1"/>
    <property type="molecule type" value="Genomic_DNA"/>
</dbReference>
<dbReference type="EMBL" id="CP047129">
    <property type="protein sequence ID" value="QHB63154.1"/>
    <property type="molecule type" value="Genomic_DNA"/>
</dbReference>
<dbReference type="EMBL" id="NAQF01000002">
    <property type="protein sequence ID" value="OQM58153.1"/>
    <property type="molecule type" value="Genomic_DNA"/>
</dbReference>
<dbReference type="RefSeq" id="WP_033499725.1">
    <property type="nucleotide sequence ID" value="NZ_AP028457.1"/>
</dbReference>
<accession>A0A076JMY1</accession>
<reference evidence="17 18" key="2">
    <citation type="journal article" date="2016" name="Sci. Rep.">
        <title>Evaluation of genetic diversity among strains of the human gut commensal Bifidobacterium adolescentis.</title>
        <authorList>
            <person name="Duranti S."/>
            <person name="Milani C."/>
            <person name="Lugli G.A."/>
            <person name="Mancabelli L."/>
            <person name="Turroni F."/>
            <person name="Ferrario C."/>
            <person name="Mangifesta M."/>
            <person name="Viappiani A."/>
            <person name="Sanchez B."/>
            <person name="Margolles A."/>
            <person name="van Sinderen D."/>
            <person name="Ventura M."/>
        </authorList>
    </citation>
    <scope>NUCLEOTIDE SEQUENCE [LARGE SCALE GENOMIC DNA]</scope>
    <source>
        <strain evidence="10 18">487B</strain>
        <strain evidence="14">703B</strain>
        <strain evidence="11 17">AL46-7</strain>
    </source>
</reference>
<evidence type="ECO:0000313" key="3">
    <source>
        <dbReference type="EMBL" id="BEK83446.1"/>
    </source>
</evidence>
<reference evidence="9 16" key="3">
    <citation type="submission" date="2017-03" db="EMBL/GenBank/DDBJ databases">
        <title>Maternal inheritance of bifidobacteria.</title>
        <authorList>
            <person name="Lugli G.A."/>
            <person name="Duranti S."/>
            <person name="Milani C."/>
            <person name="Mancabelli L."/>
        </authorList>
    </citation>
    <scope>NUCLEOTIDE SEQUENCE [LARGE SCALE GENOMIC DNA]</scope>
    <source>
        <strain evidence="9 16">1892B</strain>
    </source>
</reference>
<keyword evidence="23" id="KW-1185">Reference proteome</keyword>
<dbReference type="Proteomes" id="UP000284589">
    <property type="component" value="Unassembled WGS sequence"/>
</dbReference>
<evidence type="ECO:0000313" key="4">
    <source>
        <dbReference type="EMBL" id="CUN36712.1"/>
    </source>
</evidence>
<evidence type="ECO:0000313" key="16">
    <source>
        <dbReference type="Proteomes" id="UP000192714"/>
    </source>
</evidence>
<evidence type="ECO:0000313" key="20">
    <source>
        <dbReference type="Proteomes" id="UP000464884"/>
    </source>
</evidence>
<dbReference type="EMBL" id="QRLP01000003">
    <property type="protein sequence ID" value="RHJ18170.1"/>
    <property type="molecule type" value="Genomic_DNA"/>
</dbReference>
<dbReference type="GO" id="GO:0008765">
    <property type="term" value="F:UDP-N-acetylmuramoylalanyl-D-glutamate-2,6-diaminopimelate ligase activity"/>
    <property type="evidence" value="ECO:0007669"/>
    <property type="project" value="UniProtKB-EC"/>
</dbReference>
<dbReference type="EMBL" id="BPPZ01000002">
    <property type="protein sequence ID" value="GJD13548.1"/>
    <property type="molecule type" value="Genomic_DNA"/>
</dbReference>
<dbReference type="KEGG" id="badl:BADO_1156"/>
<dbReference type="Proteomes" id="UP001206013">
    <property type="component" value="Unassembled WGS sequence"/>
</dbReference>
<dbReference type="KEGG" id="bado:BBMN23_1250"/>
<proteinExistence type="predicted"/>
<dbReference type="InterPro" id="IPR035911">
    <property type="entry name" value="MurE/MurF_N"/>
</dbReference>
<dbReference type="GeneID" id="4556098"/>
<evidence type="ECO:0000313" key="18">
    <source>
        <dbReference type="Proteomes" id="UP000193377"/>
    </source>
</evidence>
<dbReference type="EMBL" id="WDFR01000002">
    <property type="protein sequence ID" value="KAB6030382.1"/>
    <property type="molecule type" value="Genomic_DNA"/>
</dbReference>
<name>A0A076JMY1_BIFAD</name>
<evidence type="ECO:0000313" key="8">
    <source>
        <dbReference type="EMBL" id="MCQ4792820.1"/>
    </source>
</evidence>
<dbReference type="PANTHER" id="PTHR23135">
    <property type="entry name" value="MUR LIGASE FAMILY MEMBER"/>
    <property type="match status" value="1"/>
</dbReference>
<dbReference type="SUPFAM" id="SSF63418">
    <property type="entry name" value="MurE/MurF N-terminal domain"/>
    <property type="match status" value="1"/>
</dbReference>
<keyword evidence="1" id="KW-0132">Cell division</keyword>
<evidence type="ECO:0000313" key="12">
    <source>
        <dbReference type="EMBL" id="QHB63154.1"/>
    </source>
</evidence>
<dbReference type="Proteomes" id="UP000192714">
    <property type="component" value="Unassembled WGS sequence"/>
</dbReference>
<reference evidence="21 22" key="5">
    <citation type="journal article" date="2019" name="Nat. Med.">
        <title>A library of human gut bacterial isolates paired with longitudinal multiomics data enables mechanistic microbiome research.</title>
        <authorList>
            <person name="Poyet M."/>
            <person name="Groussin M."/>
            <person name="Gibbons S.M."/>
            <person name="Avila-Pacheco J."/>
            <person name="Jiang X."/>
            <person name="Kearney S.M."/>
            <person name="Perrotta A.R."/>
            <person name="Berdy B."/>
            <person name="Zhao S."/>
            <person name="Lieberman T.D."/>
            <person name="Swanson P.K."/>
            <person name="Smith M."/>
            <person name="Roesemann S."/>
            <person name="Alexander J.E."/>
            <person name="Rich S.A."/>
            <person name="Livny J."/>
            <person name="Vlamakis H."/>
            <person name="Clish C."/>
            <person name="Bullock K."/>
            <person name="Deik A."/>
            <person name="Scott J."/>
            <person name="Pierce K.A."/>
            <person name="Xavier R.J."/>
            <person name="Alm E.J."/>
        </authorList>
    </citation>
    <scope>NUCLEOTIDE SEQUENCE [LARGE SCALE GENOMIC DNA]</scope>
    <source>
        <strain evidence="6 21">BIOML-A105</strain>
        <strain evidence="7 22">BIOML-A26</strain>
    </source>
</reference>
<evidence type="ECO:0000313" key="14">
    <source>
        <dbReference type="EMBL" id="WNE84928.1"/>
    </source>
</evidence>
<evidence type="ECO:0000313" key="21">
    <source>
        <dbReference type="Proteomes" id="UP000470200"/>
    </source>
</evidence>
<dbReference type="Proteomes" id="UP000886943">
    <property type="component" value="Unassembled WGS sequence"/>
</dbReference>
<dbReference type="EMBL" id="CYYI01000001">
    <property type="protein sequence ID" value="CUN36712.1"/>
    <property type="molecule type" value="Genomic_DNA"/>
</dbReference>
<dbReference type="PATRIC" id="fig|1680.5.peg.1255"/>
<dbReference type="EC" id="6.3.2.13" evidence="4"/>
<organism evidence="4 15">
    <name type="scientific">Bifidobacterium adolescentis</name>
    <dbReference type="NCBI Taxonomy" id="1680"/>
    <lineage>
        <taxon>Bacteria</taxon>
        <taxon>Bacillati</taxon>
        <taxon>Actinomycetota</taxon>
        <taxon>Actinomycetes</taxon>
        <taxon>Bifidobacteriales</taxon>
        <taxon>Bifidobacteriaceae</taxon>
        <taxon>Bifidobacterium</taxon>
    </lineage>
</organism>
<reference evidence="5" key="7">
    <citation type="submission" date="2021-08" db="EMBL/GenBank/DDBJ databases">
        <title>Draft genome sequence of the GABA producer Bifidobacterium adolescentis 4-2, isolated from healthy human feces.</title>
        <authorList>
            <person name="Altaib H."/>
            <person name="Niwa R."/>
            <person name="Abe M."/>
            <person name="Suzuki T."/>
        </authorList>
    </citation>
    <scope>NUCLEOTIDE SEQUENCE</scope>
    <source>
        <strain evidence="5">4-2</strain>
    </source>
</reference>
<reference evidence="4 15" key="1">
    <citation type="submission" date="2015-09" db="EMBL/GenBank/DDBJ databases">
        <authorList>
            <consortium name="Pathogen Informatics"/>
        </authorList>
    </citation>
    <scope>NUCLEOTIDE SEQUENCE [LARGE SCALE GENOMIC DNA]</scope>
    <source>
        <strain evidence="4 15">2789STDY5608824</strain>
    </source>
</reference>
<dbReference type="Proteomes" id="UP000464884">
    <property type="component" value="Chromosome"/>
</dbReference>
<reference evidence="13 19" key="4">
    <citation type="submission" date="2018-08" db="EMBL/GenBank/DDBJ databases">
        <title>A genome reference for cultivated species of the human gut microbiota.</title>
        <authorList>
            <person name="Zou Y."/>
            <person name="Xue W."/>
            <person name="Luo G."/>
        </authorList>
    </citation>
    <scope>NUCLEOTIDE SEQUENCE [LARGE SCALE GENOMIC DNA]</scope>
    <source>
        <strain evidence="13 19">AM12-20</strain>
    </source>
</reference>
<dbReference type="GO" id="GO:0051301">
    <property type="term" value="P:cell division"/>
    <property type="evidence" value="ECO:0007669"/>
    <property type="project" value="UniProtKB-KW"/>
</dbReference>
<dbReference type="Proteomes" id="UP001357973">
    <property type="component" value="Chromosome"/>
</dbReference>
<reference evidence="14" key="10">
    <citation type="submission" date="2023-09" db="EMBL/GenBank/DDBJ databases">
        <title>Ecological and genomic based identification of the Bifidobacterium adolescentis prototype of the healthy human gut microbiota.</title>
        <authorList>
            <person name="Lugli G.A."/>
            <person name="Argentini C."/>
            <person name="Tarracchini C."/>
            <person name="Fontana F."/>
            <person name="Alessandri G."/>
            <person name="Mancabelli L."/>
            <person name="Milani C."/>
            <person name="Turroni F."/>
            <person name="Ventura M."/>
        </authorList>
    </citation>
    <scope>NUCLEOTIDE SEQUENCE</scope>
    <source>
        <strain evidence="14">703B</strain>
    </source>
</reference>
<evidence type="ECO:0000313" key="6">
    <source>
        <dbReference type="EMBL" id="KAB5885902.1"/>
    </source>
</evidence>
<dbReference type="Proteomes" id="UP000470926">
    <property type="component" value="Unassembled WGS sequence"/>
</dbReference>
<sequence length="292" mass="30825">MSAVSESMNRRMTLGLLASRYGFDLDPTSAAEVTITSIADDVESVRPGALFVPSADVDVHQLSQAQEQGAYGAIVPHALRGQTDDIQIPLIYAEPTMGQLGKLVSDMAGNPSDALAVFAITGKNREIVESEVRNLADFLHMLGNPVGVISSSDSQSLERFLNLEYPLSAIDVQRTMAVCAEDGAAAVILALDEETLREDALQSVSVDVLACDDNGLSDAEVAKLVAKFGCAVGKQTRIAGRTQESDLLAAQAATAYGQTDSRSLSLSIAMVLAAGVRKANIKSALRVSRDLN</sequence>